<comment type="catalytic activity">
    <reaction evidence="1 7">
        <text>3-dehydroquinate = 3-dehydroshikimate + H2O</text>
        <dbReference type="Rhea" id="RHEA:21096"/>
        <dbReference type="ChEBI" id="CHEBI:15377"/>
        <dbReference type="ChEBI" id="CHEBI:16630"/>
        <dbReference type="ChEBI" id="CHEBI:32364"/>
        <dbReference type="EC" id="4.2.1.10"/>
    </reaction>
</comment>
<organism evidence="11 12">
    <name type="scientific">Aminomonas paucivorans DSM 12260</name>
    <dbReference type="NCBI Taxonomy" id="584708"/>
    <lineage>
        <taxon>Bacteria</taxon>
        <taxon>Thermotogati</taxon>
        <taxon>Synergistota</taxon>
        <taxon>Synergistia</taxon>
        <taxon>Synergistales</taxon>
        <taxon>Synergistaceae</taxon>
        <taxon>Aminomonas</taxon>
    </lineage>
</organism>
<dbReference type="NCBIfam" id="TIGR01088">
    <property type="entry name" value="aroQ"/>
    <property type="match status" value="1"/>
</dbReference>
<feature type="active site" description="Proton donor" evidence="7 8">
    <location>
        <position position="102"/>
    </location>
</feature>
<dbReference type="RefSeq" id="WP_006301387.1">
    <property type="nucleotide sequence ID" value="NZ_CM001022.1"/>
</dbReference>
<gene>
    <name evidence="7" type="primary">aroQ</name>
    <name evidence="11" type="ORF">Apau_1746</name>
</gene>
<evidence type="ECO:0000256" key="8">
    <source>
        <dbReference type="PIRSR" id="PIRSR001399-1"/>
    </source>
</evidence>
<reference evidence="11 12" key="1">
    <citation type="journal article" date="2010" name="Stand. Genomic Sci.">
        <title>Non-contiguous finished genome sequence of Aminomonas paucivorans type strain (GLU-3).</title>
        <authorList>
            <person name="Pitluck S."/>
            <person name="Yasawong M."/>
            <person name="Held B."/>
            <person name="Lapidus A."/>
            <person name="Nolan M."/>
            <person name="Copeland A."/>
            <person name="Lucas S."/>
            <person name="Del Rio T.G."/>
            <person name="Tice H."/>
            <person name="Cheng J.F."/>
            <person name="Chertkov O."/>
            <person name="Goodwin L."/>
            <person name="Tapia R."/>
            <person name="Han C."/>
            <person name="Liolios K."/>
            <person name="Ivanova N."/>
            <person name="Mavromatis K."/>
            <person name="Ovchinnikova G."/>
            <person name="Pati A."/>
            <person name="Chen A."/>
            <person name="Palaniappan K."/>
            <person name="Land M."/>
            <person name="Hauser L."/>
            <person name="Chang Y.J."/>
            <person name="Jeffries C.D."/>
            <person name="Pukall R."/>
            <person name="Spring S."/>
            <person name="Rohde M."/>
            <person name="Sikorski J."/>
            <person name="Goker M."/>
            <person name="Woyke T."/>
            <person name="Bristow J."/>
            <person name="Eisen J.A."/>
            <person name="Markowitz V."/>
            <person name="Hugenholtz P."/>
            <person name="Kyrpides N.C."/>
            <person name="Klenk H.P."/>
        </authorList>
    </citation>
    <scope>NUCLEOTIDE SEQUENCE [LARGE SCALE GENOMIC DNA]</scope>
    <source>
        <strain evidence="11 12">DSM 12260</strain>
    </source>
</reference>
<dbReference type="GO" id="GO:0009073">
    <property type="term" value="P:aromatic amino acid family biosynthetic process"/>
    <property type="evidence" value="ECO:0007669"/>
    <property type="project" value="UniProtKB-KW"/>
</dbReference>
<dbReference type="HAMAP" id="MF_00169">
    <property type="entry name" value="AroQ"/>
    <property type="match status" value="1"/>
</dbReference>
<feature type="active site" description="Proton acceptor" evidence="7 8">
    <location>
        <position position="25"/>
    </location>
</feature>
<evidence type="ECO:0000256" key="4">
    <source>
        <dbReference type="ARBA" id="ARBA00011193"/>
    </source>
</evidence>
<comment type="similarity">
    <text evidence="3 7">Belongs to the type-II 3-dehydroquinase family.</text>
</comment>
<feature type="binding site" evidence="7 9">
    <location>
        <position position="113"/>
    </location>
    <ligand>
        <name>substrate</name>
    </ligand>
</feature>
<dbReference type="EC" id="4.2.1.10" evidence="5 7"/>
<dbReference type="GO" id="GO:0009423">
    <property type="term" value="P:chorismate biosynthetic process"/>
    <property type="evidence" value="ECO:0007669"/>
    <property type="project" value="UniProtKB-UniRule"/>
</dbReference>
<evidence type="ECO:0000256" key="5">
    <source>
        <dbReference type="ARBA" id="ARBA00012060"/>
    </source>
</evidence>
<dbReference type="UniPathway" id="UPA00053">
    <property type="reaction ID" value="UER00086"/>
</dbReference>
<dbReference type="PIRSF" id="PIRSF001399">
    <property type="entry name" value="DHquinase_II"/>
    <property type="match status" value="1"/>
</dbReference>
<feature type="binding site" evidence="7 9">
    <location>
        <position position="82"/>
    </location>
    <ligand>
        <name>substrate</name>
    </ligand>
</feature>
<comment type="function">
    <text evidence="7">Catalyzes a trans-dehydration via an enolate intermediate.</text>
</comment>
<dbReference type="NCBIfam" id="NF003807">
    <property type="entry name" value="PRK05395.1-4"/>
    <property type="match status" value="1"/>
</dbReference>
<evidence type="ECO:0000256" key="2">
    <source>
        <dbReference type="ARBA" id="ARBA00004902"/>
    </source>
</evidence>
<dbReference type="eggNOG" id="COG0757">
    <property type="taxonomic scope" value="Bacteria"/>
</dbReference>
<feature type="binding site" evidence="7 9">
    <location>
        <position position="89"/>
    </location>
    <ligand>
        <name>substrate</name>
    </ligand>
</feature>
<evidence type="ECO:0000256" key="7">
    <source>
        <dbReference type="HAMAP-Rule" id="MF_00169"/>
    </source>
</evidence>
<feature type="binding site" evidence="7 9">
    <location>
        <begin position="103"/>
        <end position="104"/>
    </location>
    <ligand>
        <name>substrate</name>
    </ligand>
</feature>
<dbReference type="SUPFAM" id="SSF52304">
    <property type="entry name" value="Type II 3-dehydroquinate dehydratase"/>
    <property type="match status" value="1"/>
</dbReference>
<dbReference type="AlphaFoldDB" id="E3CV77"/>
<keyword evidence="7" id="KW-0028">Amino-acid biosynthesis</keyword>
<dbReference type="HOGENOM" id="CLU_090968_1_0_0"/>
<sequence length="150" mass="16586">MGTRRFLVLNGPNLNLLGEREPEVYGSVTLEEVEVRCRRWGEERGVELRFAQSNHEGVLLDRLQEARRDCAGGVFNPGAYTHTSVALRDCVAALRIPVVEVHLSNTHAREPFRRRSLLAPVAAGRVEGFGAAGYLLALEGLLGILRERGL</sequence>
<dbReference type="PANTHER" id="PTHR21272:SF3">
    <property type="entry name" value="CATABOLIC 3-DEHYDROQUINASE"/>
    <property type="match status" value="1"/>
</dbReference>
<feature type="site" description="Transition state stabilizer" evidence="7 10">
    <location>
        <position position="20"/>
    </location>
</feature>
<dbReference type="EMBL" id="CM001022">
    <property type="protein sequence ID" value="EFQ24164.1"/>
    <property type="molecule type" value="Genomic_DNA"/>
</dbReference>
<evidence type="ECO:0000256" key="6">
    <source>
        <dbReference type="ARBA" id="ARBA00023239"/>
    </source>
</evidence>
<name>E3CV77_9BACT</name>
<proteinExistence type="inferred from homology"/>
<dbReference type="GO" id="GO:0019631">
    <property type="term" value="P:quinate catabolic process"/>
    <property type="evidence" value="ECO:0007669"/>
    <property type="project" value="TreeGrafter"/>
</dbReference>
<keyword evidence="7" id="KW-0057">Aromatic amino acid biosynthesis</keyword>
<evidence type="ECO:0000256" key="9">
    <source>
        <dbReference type="PIRSR" id="PIRSR001399-2"/>
    </source>
</evidence>
<dbReference type="InterPro" id="IPR018509">
    <property type="entry name" value="DHquinase_II_CS"/>
</dbReference>
<dbReference type="Proteomes" id="UP000005096">
    <property type="component" value="Chromosome"/>
</dbReference>
<dbReference type="Gene3D" id="3.40.50.9100">
    <property type="entry name" value="Dehydroquinase, class II"/>
    <property type="match status" value="1"/>
</dbReference>
<keyword evidence="12" id="KW-1185">Reference proteome</keyword>
<comment type="pathway">
    <text evidence="2 7">Metabolic intermediate biosynthesis; chorismate biosynthesis; chorismate from D-erythrose 4-phosphate and phosphoenolpyruvate: step 3/7.</text>
</comment>
<dbReference type="STRING" id="584708.Apau_1746"/>
<dbReference type="GO" id="GO:0003855">
    <property type="term" value="F:3-dehydroquinate dehydratase activity"/>
    <property type="evidence" value="ECO:0007669"/>
    <property type="project" value="UniProtKB-UniRule"/>
</dbReference>
<comment type="subunit">
    <text evidence="4 7">Homododecamer.</text>
</comment>
<dbReference type="PROSITE" id="PS01029">
    <property type="entry name" value="DEHYDROQUINASE_II"/>
    <property type="match status" value="1"/>
</dbReference>
<evidence type="ECO:0000313" key="11">
    <source>
        <dbReference type="EMBL" id="EFQ24164.1"/>
    </source>
</evidence>
<dbReference type="NCBIfam" id="NF003805">
    <property type="entry name" value="PRK05395.1-2"/>
    <property type="match status" value="1"/>
</dbReference>
<dbReference type="PaxDb" id="584708-Apau_1746"/>
<protein>
    <recommendedName>
        <fullName evidence="5 7">3-dehydroquinate dehydratase</fullName>
        <shortName evidence="7">3-dehydroquinase</shortName>
        <ecNumber evidence="5 7">4.2.1.10</ecNumber>
    </recommendedName>
    <alternativeName>
        <fullName evidence="7">Type II DHQase</fullName>
    </alternativeName>
</protein>
<dbReference type="CDD" id="cd00466">
    <property type="entry name" value="DHQase_II"/>
    <property type="match status" value="1"/>
</dbReference>
<evidence type="ECO:0000256" key="1">
    <source>
        <dbReference type="ARBA" id="ARBA00001864"/>
    </source>
</evidence>
<dbReference type="InterPro" id="IPR001874">
    <property type="entry name" value="DHquinase_II"/>
</dbReference>
<keyword evidence="6 7" id="KW-0456">Lyase</keyword>
<evidence type="ECO:0000256" key="10">
    <source>
        <dbReference type="PIRSR" id="PIRSR001399-3"/>
    </source>
</evidence>
<dbReference type="InterPro" id="IPR036441">
    <property type="entry name" value="DHquinase_II_sf"/>
</dbReference>
<evidence type="ECO:0000313" key="12">
    <source>
        <dbReference type="Proteomes" id="UP000005096"/>
    </source>
</evidence>
<dbReference type="Pfam" id="PF01220">
    <property type="entry name" value="DHquinase_II"/>
    <property type="match status" value="1"/>
</dbReference>
<dbReference type="OrthoDB" id="9790793at2"/>
<accession>E3CV77</accession>
<dbReference type="NCBIfam" id="NF003806">
    <property type="entry name" value="PRK05395.1-3"/>
    <property type="match status" value="1"/>
</dbReference>
<feature type="binding site" evidence="7 9">
    <location>
        <position position="76"/>
    </location>
    <ligand>
        <name>substrate</name>
    </ligand>
</feature>
<dbReference type="GO" id="GO:0008652">
    <property type="term" value="P:amino acid biosynthetic process"/>
    <property type="evidence" value="ECO:0007669"/>
    <property type="project" value="UniProtKB-KW"/>
</dbReference>
<evidence type="ECO:0000256" key="3">
    <source>
        <dbReference type="ARBA" id="ARBA00011037"/>
    </source>
</evidence>
<dbReference type="PANTHER" id="PTHR21272">
    <property type="entry name" value="CATABOLIC 3-DEHYDROQUINASE"/>
    <property type="match status" value="1"/>
</dbReference>